<keyword evidence="6" id="KW-1185">Reference proteome</keyword>
<sequence>MVQQAERKRREEGECAVQQAERNEREEGECTVQQAERNEREEGECTVQQAERNERGGRVLCNKQRGGRVCCAASGEERERERREWSGERKGGQVCTGHYCFLVKHGGFVWAETRATVLYSSKSTLPEAVVCINFILSGVQDSGVVFSVEQMERPLTPKSGGDRGEVGRRGEREGTLGLSSDILSFHMDEVEKFFAVRKEGEAPPTTAPRVTSVSPTQS</sequence>
<dbReference type="Proteomes" id="UP000289886">
    <property type="component" value="Unassembled WGS sequence"/>
</dbReference>
<accession>A0A444USP6</accession>
<evidence type="ECO:0000256" key="4">
    <source>
        <dbReference type="SAM" id="MobiDB-lite"/>
    </source>
</evidence>
<feature type="region of interest" description="Disordered" evidence="4">
    <location>
        <begin position="1"/>
        <end position="48"/>
    </location>
</feature>
<evidence type="ECO:0000313" key="5">
    <source>
        <dbReference type="EMBL" id="RXM91191.1"/>
    </source>
</evidence>
<dbReference type="Gene3D" id="3.30.450.20">
    <property type="entry name" value="PAS domain"/>
    <property type="match status" value="1"/>
</dbReference>
<name>A0A444USP6_ACIRT</name>
<dbReference type="GO" id="GO:0071456">
    <property type="term" value="P:cellular response to hypoxia"/>
    <property type="evidence" value="ECO:0007669"/>
    <property type="project" value="TreeGrafter"/>
</dbReference>
<evidence type="ECO:0000256" key="2">
    <source>
        <dbReference type="ARBA" id="ARBA00023163"/>
    </source>
</evidence>
<protein>
    <submittedName>
        <fullName evidence="5">Hypoxia-inducible factor 1-alpha</fullName>
    </submittedName>
</protein>
<keyword evidence="1" id="KW-0805">Transcription regulation</keyword>
<feature type="region of interest" description="Disordered" evidence="4">
    <location>
        <begin position="153"/>
        <end position="173"/>
    </location>
</feature>
<dbReference type="EMBL" id="SCEB01009886">
    <property type="protein sequence ID" value="RXM91191.1"/>
    <property type="molecule type" value="Genomic_DNA"/>
</dbReference>
<dbReference type="GO" id="GO:0000981">
    <property type="term" value="F:DNA-binding transcription factor activity, RNA polymerase II-specific"/>
    <property type="evidence" value="ECO:0007669"/>
    <property type="project" value="TreeGrafter"/>
</dbReference>
<feature type="compositionally biased region" description="Basic and acidic residues" evidence="4">
    <location>
        <begin position="160"/>
        <end position="173"/>
    </location>
</feature>
<proteinExistence type="predicted"/>
<keyword evidence="2" id="KW-0804">Transcription</keyword>
<organism evidence="5 6">
    <name type="scientific">Acipenser ruthenus</name>
    <name type="common">Sterlet sturgeon</name>
    <dbReference type="NCBI Taxonomy" id="7906"/>
    <lineage>
        <taxon>Eukaryota</taxon>
        <taxon>Metazoa</taxon>
        <taxon>Chordata</taxon>
        <taxon>Craniata</taxon>
        <taxon>Vertebrata</taxon>
        <taxon>Euteleostomi</taxon>
        <taxon>Actinopterygii</taxon>
        <taxon>Chondrostei</taxon>
        <taxon>Acipenseriformes</taxon>
        <taxon>Acipenseridae</taxon>
        <taxon>Acipenser</taxon>
    </lineage>
</organism>
<reference evidence="5 6" key="1">
    <citation type="submission" date="2019-01" db="EMBL/GenBank/DDBJ databases">
        <title>Draft Genome and Complete Hox-Cluster Characterization of the Sterlet Sturgeon (Acipenser ruthenus).</title>
        <authorList>
            <person name="Wei Q."/>
        </authorList>
    </citation>
    <scope>NUCLEOTIDE SEQUENCE [LARGE SCALE GENOMIC DNA]</scope>
    <source>
        <strain evidence="5">WHYD16114868_AA</strain>
        <tissue evidence="5">Blood</tissue>
    </source>
</reference>
<feature type="compositionally biased region" description="Basic and acidic residues" evidence="4">
    <location>
        <begin position="1"/>
        <end position="13"/>
    </location>
</feature>
<dbReference type="SUPFAM" id="SSF55785">
    <property type="entry name" value="PYP-like sensor domain (PAS domain)"/>
    <property type="match status" value="1"/>
</dbReference>
<evidence type="ECO:0000313" key="6">
    <source>
        <dbReference type="Proteomes" id="UP000289886"/>
    </source>
</evidence>
<evidence type="ECO:0000256" key="1">
    <source>
        <dbReference type="ARBA" id="ARBA00023015"/>
    </source>
</evidence>
<dbReference type="AlphaFoldDB" id="A0A444USP6"/>
<dbReference type="GO" id="GO:0000977">
    <property type="term" value="F:RNA polymerase II transcription regulatory region sequence-specific DNA binding"/>
    <property type="evidence" value="ECO:0007669"/>
    <property type="project" value="TreeGrafter"/>
</dbReference>
<dbReference type="PANTHER" id="PTHR23043">
    <property type="entry name" value="HYPOXIA-INDUCIBLE FACTOR 1 ALPHA"/>
    <property type="match status" value="1"/>
</dbReference>
<feature type="compositionally biased region" description="Polar residues" evidence="4">
    <location>
        <begin position="208"/>
        <end position="218"/>
    </location>
</feature>
<feature type="region of interest" description="Disordered" evidence="4">
    <location>
        <begin position="196"/>
        <end position="218"/>
    </location>
</feature>
<evidence type="ECO:0000256" key="3">
    <source>
        <dbReference type="ARBA" id="ARBA00023242"/>
    </source>
</evidence>
<keyword evidence="3" id="KW-0539">Nucleus</keyword>
<dbReference type="InterPro" id="IPR035965">
    <property type="entry name" value="PAS-like_dom_sf"/>
</dbReference>
<dbReference type="PANTHER" id="PTHR23043:SF34">
    <property type="entry name" value="HYPOXIA-INDUCIBLE FACTOR 1 SUBUNIT ALPHA,-LIKE"/>
    <property type="match status" value="1"/>
</dbReference>
<comment type="caution">
    <text evidence="5">The sequence shown here is derived from an EMBL/GenBank/DDBJ whole genome shotgun (WGS) entry which is preliminary data.</text>
</comment>
<gene>
    <name evidence="5" type="ORF">EOD39_21431</name>
</gene>